<dbReference type="STRING" id="1314771.A0A197KB52"/>
<dbReference type="Proteomes" id="UP000078512">
    <property type="component" value="Unassembled WGS sequence"/>
</dbReference>
<organism evidence="5 6">
    <name type="scientific">Linnemannia elongata AG-77</name>
    <dbReference type="NCBI Taxonomy" id="1314771"/>
    <lineage>
        <taxon>Eukaryota</taxon>
        <taxon>Fungi</taxon>
        <taxon>Fungi incertae sedis</taxon>
        <taxon>Mucoromycota</taxon>
        <taxon>Mortierellomycotina</taxon>
        <taxon>Mortierellomycetes</taxon>
        <taxon>Mortierellales</taxon>
        <taxon>Mortierellaceae</taxon>
        <taxon>Linnemannia</taxon>
    </lineage>
</organism>
<dbReference type="InterPro" id="IPR032675">
    <property type="entry name" value="LRR_dom_sf"/>
</dbReference>
<feature type="compositionally biased region" description="Polar residues" evidence="4">
    <location>
        <begin position="905"/>
        <end position="917"/>
    </location>
</feature>
<evidence type="ECO:0000256" key="4">
    <source>
        <dbReference type="SAM" id="MobiDB-lite"/>
    </source>
</evidence>
<feature type="region of interest" description="Disordered" evidence="4">
    <location>
        <begin position="130"/>
        <end position="191"/>
    </location>
</feature>
<dbReference type="AlphaFoldDB" id="A0A197KB52"/>
<feature type="region of interest" description="Disordered" evidence="4">
    <location>
        <begin position="752"/>
        <end position="797"/>
    </location>
</feature>
<evidence type="ECO:0000313" key="6">
    <source>
        <dbReference type="Proteomes" id="UP000078512"/>
    </source>
</evidence>
<evidence type="ECO:0000256" key="1">
    <source>
        <dbReference type="ARBA" id="ARBA00022614"/>
    </source>
</evidence>
<dbReference type="PROSITE" id="PS51450">
    <property type="entry name" value="LRR"/>
    <property type="match status" value="2"/>
</dbReference>
<feature type="region of interest" description="Disordered" evidence="4">
    <location>
        <begin position="877"/>
        <end position="917"/>
    </location>
</feature>
<dbReference type="InterPro" id="IPR001611">
    <property type="entry name" value="Leu-rich_rpt"/>
</dbReference>
<reference evidence="5 6" key="1">
    <citation type="submission" date="2016-05" db="EMBL/GenBank/DDBJ databases">
        <title>Genome sequencing reveals origins of a unique bacterial endosymbiosis in the earliest lineages of terrestrial Fungi.</title>
        <authorList>
            <consortium name="DOE Joint Genome Institute"/>
            <person name="Uehling J."/>
            <person name="Gryganskyi A."/>
            <person name="Hameed K."/>
            <person name="Tschaplinski T."/>
            <person name="Misztal P."/>
            <person name="Wu S."/>
            <person name="Desiro A."/>
            <person name="Vande Pol N."/>
            <person name="Du Z.-Y."/>
            <person name="Zienkiewicz A."/>
            <person name="Zienkiewicz K."/>
            <person name="Morin E."/>
            <person name="Tisserant E."/>
            <person name="Splivallo R."/>
            <person name="Hainaut M."/>
            <person name="Henrissat B."/>
            <person name="Ohm R."/>
            <person name="Kuo A."/>
            <person name="Yan J."/>
            <person name="Lipzen A."/>
            <person name="Nolan M."/>
            <person name="Labutti K."/>
            <person name="Barry K."/>
            <person name="Goldstein A."/>
            <person name="Labbe J."/>
            <person name="Schadt C."/>
            <person name="Tuskan G."/>
            <person name="Grigoriev I."/>
            <person name="Martin F."/>
            <person name="Vilgalys R."/>
            <person name="Bonito G."/>
        </authorList>
    </citation>
    <scope>NUCLEOTIDE SEQUENCE [LARGE SCALE GENOMIC DNA]</scope>
    <source>
        <strain evidence="5 6">AG-77</strain>
    </source>
</reference>
<feature type="compositionally biased region" description="Basic residues" evidence="4">
    <location>
        <begin position="366"/>
        <end position="380"/>
    </location>
</feature>
<keyword evidence="2" id="KW-0677">Repeat</keyword>
<dbReference type="Gene3D" id="3.80.10.10">
    <property type="entry name" value="Ribonuclease Inhibitor"/>
    <property type="match status" value="1"/>
</dbReference>
<feature type="region of interest" description="Disordered" evidence="4">
    <location>
        <begin position="938"/>
        <end position="964"/>
    </location>
</feature>
<dbReference type="InterPro" id="IPR003591">
    <property type="entry name" value="Leu-rich_rpt_typical-subtyp"/>
</dbReference>
<name>A0A197KB52_9FUNG</name>
<feature type="compositionally biased region" description="Polar residues" evidence="4">
    <location>
        <begin position="222"/>
        <end position="232"/>
    </location>
</feature>
<evidence type="ECO:0000313" key="5">
    <source>
        <dbReference type="EMBL" id="OAQ33916.1"/>
    </source>
</evidence>
<dbReference type="Pfam" id="PF13855">
    <property type="entry name" value="LRR_8"/>
    <property type="match status" value="1"/>
</dbReference>
<dbReference type="InterPro" id="IPR050216">
    <property type="entry name" value="LRR_domain-containing"/>
</dbReference>
<feature type="compositionally biased region" description="Low complexity" evidence="4">
    <location>
        <begin position="938"/>
        <end position="953"/>
    </location>
</feature>
<feature type="region of interest" description="Disordered" evidence="4">
    <location>
        <begin position="204"/>
        <end position="235"/>
    </location>
</feature>
<proteinExistence type="predicted"/>
<sequence length="964" mass="102239">MGAAVSRDHAKLPFGYTHARKDHSFNASSVSRRKLATRLLRTSDTTSVTPFPIQDTPTAILPTTSTHSTLPESTAIVSYSNSSSLSPLLVLPPATLSALSSSHTKWTTTPTAATATTSSPIDATISSITSTSTNNNNSPLQSSTTSTFFVPESGTGASAISGFGESDHSQPSIRSTSNATAAVDAGAGSHSLHNQHRIIATTSCSEHSSNTNNNNNNNHSSADLTPSSGSSVAWTTTTHTTPAAMTNPDLVAHAATSSTSAPLKGTIVPTRTSSRMGQAATESCSSSASPLQKQRLSQSMRTQEEQDNDMDIISALEIADVKAAPYDFFSSSAANNSSSISNNNSNNGGSSSSGASKSNAVELSSRHHLHSHHSHIHHGHGSTSCQHPSIPTNLDALVAVPPVIGGGSRLEQDDERQQASRTFPGPDRQIHYLSDTTLDAIDEEQQRKQRYQQQAQEELDMELDLGEEGMVKLEGGADESDSILGVELGHLSPIPFSELPSMTSIGLCSRGIVRLSSNIKLLASATCVQICCNELDSIPMEIGFLRNLTLLDLSKNCLRSLPDSITHLTKLVELKLSFNQLETIPPGIGGLTKLASLTLDNNRITSIPAQIGLIKELVNLDLSDNPIKVLPAEVGKLQFLRRLKLERCPLVEEFVHSPVHSPPTLLELAARVIVRHDIQMPPLMLPHLKAYVDSAQSCTFCDGPYFDSWVKRGKLIEKNEMFIPLEYTLCQPHWNTEMERVKLLFCPRPITSPRPKLATTPTPQGAQRNNSSTGNKNSDSATVPVRKQTIRSNSASATALGSSKAPVLFSADSYGSTASSASAANSPAMSSSSPTMTSDSGSEQVLQRVRPTLGHRLSMLLKPKSERRERPLSAFMISTPSSTSSSAASSPSLASSPLMGGGEMTATSTRPSTMSRASTGLFSRAVFKGSRRPVSMVVGGSGSSPLANSSSPAVMTLSTLSTSG</sequence>
<feature type="region of interest" description="Disordered" evidence="4">
    <location>
        <begin position="255"/>
        <end position="307"/>
    </location>
</feature>
<protein>
    <submittedName>
        <fullName evidence="5">L domain-like protein</fullName>
    </submittedName>
</protein>
<evidence type="ECO:0000256" key="3">
    <source>
        <dbReference type="SAM" id="Coils"/>
    </source>
</evidence>
<feature type="compositionally biased region" description="Polar residues" evidence="4">
    <location>
        <begin position="169"/>
        <end position="180"/>
    </location>
</feature>
<keyword evidence="1" id="KW-0433">Leucine-rich repeat</keyword>
<feature type="compositionally biased region" description="Polar residues" evidence="4">
    <location>
        <begin position="759"/>
        <end position="781"/>
    </location>
</feature>
<feature type="region of interest" description="Disordered" evidence="4">
    <location>
        <begin position="333"/>
        <end position="390"/>
    </location>
</feature>
<dbReference type="GO" id="GO:0005737">
    <property type="term" value="C:cytoplasm"/>
    <property type="evidence" value="ECO:0007669"/>
    <property type="project" value="TreeGrafter"/>
</dbReference>
<accession>A0A197KB52</accession>
<feature type="compositionally biased region" description="Low complexity" evidence="4">
    <location>
        <begin position="204"/>
        <end position="221"/>
    </location>
</feature>
<feature type="compositionally biased region" description="Low complexity" evidence="4">
    <location>
        <begin position="816"/>
        <end position="842"/>
    </location>
</feature>
<feature type="compositionally biased region" description="Low complexity" evidence="4">
    <location>
        <begin position="130"/>
        <end position="147"/>
    </location>
</feature>
<evidence type="ECO:0000256" key="2">
    <source>
        <dbReference type="ARBA" id="ARBA00022737"/>
    </source>
</evidence>
<dbReference type="EMBL" id="KV442019">
    <property type="protein sequence ID" value="OAQ33916.1"/>
    <property type="molecule type" value="Genomic_DNA"/>
</dbReference>
<gene>
    <name evidence="5" type="ORF">K457DRAFT_15121</name>
</gene>
<dbReference type="SMART" id="SM00369">
    <property type="entry name" value="LRR_TYP"/>
    <property type="match status" value="4"/>
</dbReference>
<keyword evidence="3" id="KW-0175">Coiled coil</keyword>
<feature type="region of interest" description="Disordered" evidence="4">
    <location>
        <begin position="816"/>
        <end position="844"/>
    </location>
</feature>
<dbReference type="PANTHER" id="PTHR48051">
    <property type="match status" value="1"/>
</dbReference>
<feature type="compositionally biased region" description="Low complexity" evidence="4">
    <location>
        <begin position="333"/>
        <end position="360"/>
    </location>
</feature>
<dbReference type="PANTHER" id="PTHR48051:SF54">
    <property type="entry name" value="LEUCINE-RICH REPEAT-CONTAINING PROTEIN"/>
    <property type="match status" value="1"/>
</dbReference>
<feature type="region of interest" description="Disordered" evidence="4">
    <location>
        <begin position="404"/>
        <end position="430"/>
    </location>
</feature>
<dbReference type="SUPFAM" id="SSF52058">
    <property type="entry name" value="L domain-like"/>
    <property type="match status" value="1"/>
</dbReference>
<feature type="compositionally biased region" description="Low complexity" evidence="4">
    <location>
        <begin position="878"/>
        <end position="898"/>
    </location>
</feature>
<feature type="coiled-coil region" evidence="3">
    <location>
        <begin position="434"/>
        <end position="461"/>
    </location>
</feature>
<feature type="compositionally biased region" description="Polar residues" evidence="4">
    <location>
        <begin position="269"/>
        <end position="301"/>
    </location>
</feature>
<keyword evidence="6" id="KW-1185">Reference proteome</keyword>
<dbReference type="OrthoDB" id="660555at2759"/>